<dbReference type="Proteomes" id="UP000028524">
    <property type="component" value="Unassembled WGS sequence"/>
</dbReference>
<evidence type="ECO:0000256" key="2">
    <source>
        <dbReference type="PIRSR" id="PIRSR000097-1"/>
    </source>
</evidence>
<dbReference type="InterPro" id="IPR036812">
    <property type="entry name" value="NAD(P)_OxRdtase_dom_sf"/>
</dbReference>
<organism evidence="6 7">
    <name type="scientific">Stachybotrys chlorohalonatus (strain IBT 40285)</name>
    <dbReference type="NCBI Taxonomy" id="1283841"/>
    <lineage>
        <taxon>Eukaryota</taxon>
        <taxon>Fungi</taxon>
        <taxon>Dikarya</taxon>
        <taxon>Ascomycota</taxon>
        <taxon>Pezizomycotina</taxon>
        <taxon>Sordariomycetes</taxon>
        <taxon>Hypocreomycetidae</taxon>
        <taxon>Hypocreales</taxon>
        <taxon>Stachybotryaceae</taxon>
        <taxon>Stachybotrys</taxon>
    </lineage>
</organism>
<keyword evidence="1" id="KW-0560">Oxidoreductase</keyword>
<dbReference type="STRING" id="1283841.A0A084QZN6"/>
<sequence length="309" mass="34293">MADKKIKLNDGNEIPALGLGTWQSAPGEVKTAVSFALKNGYKLIDGAYCYANENEVGQGLKEAFDAGIKREDVFVVTKIWATYMSRVEEGLDKSLKALGLDYVDLVLVHWPVLMNPNGNDDRFPTLPDGSRDIFRDWNHVDGWKQMEALPATGKTKSIGVSNYSKKYLEELLPQATIKPAVNQIENHPLLPQSEIVELCKEHDIQIMAYSPLGSTGSPLFKAEPIVKLAEKKGVKPATILISWHVNAGRIVVPKSVNPDRIAANKEVVELDADDLKVLDDFVADINKRGAWQRFVYPAFNMPFGFPDKS</sequence>
<evidence type="ECO:0000313" key="7">
    <source>
        <dbReference type="Proteomes" id="UP000028524"/>
    </source>
</evidence>
<dbReference type="EMBL" id="KL659484">
    <property type="protein sequence ID" value="KFA69421.1"/>
    <property type="molecule type" value="Genomic_DNA"/>
</dbReference>
<gene>
    <name evidence="6" type="ORF">S40285_07646</name>
</gene>
<evidence type="ECO:0000256" key="3">
    <source>
        <dbReference type="PIRSR" id="PIRSR000097-2"/>
    </source>
</evidence>
<evidence type="ECO:0000256" key="4">
    <source>
        <dbReference type="PIRSR" id="PIRSR000097-3"/>
    </source>
</evidence>
<feature type="site" description="Lowers pKa of active site Tyr" evidence="4">
    <location>
        <position position="78"/>
    </location>
</feature>
<evidence type="ECO:0000313" key="6">
    <source>
        <dbReference type="EMBL" id="KFA69421.1"/>
    </source>
</evidence>
<dbReference type="PANTHER" id="PTHR11732">
    <property type="entry name" value="ALDO/KETO REDUCTASE"/>
    <property type="match status" value="1"/>
</dbReference>
<name>A0A084QZN6_STAC4</name>
<evidence type="ECO:0000259" key="5">
    <source>
        <dbReference type="Pfam" id="PF00248"/>
    </source>
</evidence>
<dbReference type="OrthoDB" id="416253at2759"/>
<proteinExistence type="predicted"/>
<dbReference type="InParanoid" id="A0A084QZN6"/>
<dbReference type="FunFam" id="3.20.20.100:FF:000002">
    <property type="entry name" value="2,5-diketo-D-gluconic acid reductase A"/>
    <property type="match status" value="1"/>
</dbReference>
<dbReference type="InterPro" id="IPR018170">
    <property type="entry name" value="Aldo/ket_reductase_CS"/>
</dbReference>
<dbReference type="AlphaFoldDB" id="A0A084QZN6"/>
<dbReference type="SUPFAM" id="SSF51430">
    <property type="entry name" value="NAD(P)-linked oxidoreductase"/>
    <property type="match status" value="1"/>
</dbReference>
<evidence type="ECO:0000256" key="1">
    <source>
        <dbReference type="ARBA" id="ARBA00023002"/>
    </source>
</evidence>
<accession>A0A084QZN6</accession>
<dbReference type="OMA" id="MVNQIFL"/>
<feature type="active site" description="Proton donor" evidence="2">
    <location>
        <position position="50"/>
    </location>
</feature>
<protein>
    <recommendedName>
        <fullName evidence="5">NADP-dependent oxidoreductase domain-containing protein</fullName>
    </recommendedName>
</protein>
<dbReference type="GO" id="GO:0016616">
    <property type="term" value="F:oxidoreductase activity, acting on the CH-OH group of donors, NAD or NADP as acceptor"/>
    <property type="evidence" value="ECO:0007669"/>
    <property type="project" value="UniProtKB-ARBA"/>
</dbReference>
<dbReference type="PROSITE" id="PS00062">
    <property type="entry name" value="ALDOKETO_REDUCTASE_2"/>
    <property type="match status" value="1"/>
</dbReference>
<dbReference type="PROSITE" id="PS00063">
    <property type="entry name" value="ALDOKETO_REDUCTASE_3"/>
    <property type="match status" value="1"/>
</dbReference>
<dbReference type="HOGENOM" id="CLU_023205_0_0_1"/>
<keyword evidence="7" id="KW-1185">Reference proteome</keyword>
<dbReference type="Gene3D" id="3.20.20.100">
    <property type="entry name" value="NADP-dependent oxidoreductase domain"/>
    <property type="match status" value="1"/>
</dbReference>
<dbReference type="InterPro" id="IPR020471">
    <property type="entry name" value="AKR"/>
</dbReference>
<dbReference type="InterPro" id="IPR023210">
    <property type="entry name" value="NADP_OxRdtase_dom"/>
</dbReference>
<dbReference type="Pfam" id="PF00248">
    <property type="entry name" value="Aldo_ket_red"/>
    <property type="match status" value="1"/>
</dbReference>
<feature type="binding site" evidence="3">
    <location>
        <position position="109"/>
    </location>
    <ligand>
        <name>substrate</name>
    </ligand>
</feature>
<dbReference type="PIRSF" id="PIRSF000097">
    <property type="entry name" value="AKR"/>
    <property type="match status" value="1"/>
</dbReference>
<dbReference type="FunCoup" id="A0A084QZN6">
    <property type="interactions" value="474"/>
</dbReference>
<dbReference type="PRINTS" id="PR00069">
    <property type="entry name" value="ALDKETRDTASE"/>
</dbReference>
<reference evidence="6 7" key="1">
    <citation type="journal article" date="2014" name="BMC Genomics">
        <title>Comparative genome sequencing reveals chemotype-specific gene clusters in the toxigenic black mold Stachybotrys.</title>
        <authorList>
            <person name="Semeiks J."/>
            <person name="Borek D."/>
            <person name="Otwinowski Z."/>
            <person name="Grishin N.V."/>
        </authorList>
    </citation>
    <scope>NUCLEOTIDE SEQUENCE [LARGE SCALE GENOMIC DNA]</scope>
    <source>
        <strain evidence="6 7">IBT 40285</strain>
    </source>
</reference>
<feature type="domain" description="NADP-dependent oxidoreductase" evidence="5">
    <location>
        <begin position="17"/>
        <end position="281"/>
    </location>
</feature>